<dbReference type="InterPro" id="IPR036286">
    <property type="entry name" value="LexA/Signal_pep-like_sf"/>
</dbReference>
<evidence type="ECO:0000313" key="2">
    <source>
        <dbReference type="EMBL" id="GHF25017.1"/>
    </source>
</evidence>
<dbReference type="CDD" id="cd06529">
    <property type="entry name" value="S24_LexA-like"/>
    <property type="match status" value="1"/>
</dbReference>
<dbReference type="Gene3D" id="2.10.109.10">
    <property type="entry name" value="Umud Fragment, subunit A"/>
    <property type="match status" value="1"/>
</dbReference>
<dbReference type="RefSeq" id="WP_191252468.1">
    <property type="nucleotide sequence ID" value="NZ_BNCI01000002.1"/>
</dbReference>
<dbReference type="AlphaFoldDB" id="A0A919E921"/>
<sequence>MQQQSHMNSSLLKNSGHDYSVLSRESFSLGFSKDKSLPILGRAAGGIGNAIVEETPIDWTYRPPSLATARDAFAVYVTGSSMEPKYRPGDLVYIDPRKKLIPGRYVLVETSDHAGLIKEYVGWHNNMLILKQLNPASELSFPRQNVRNIMLIIGSMDS</sequence>
<dbReference type="Pfam" id="PF00717">
    <property type="entry name" value="Peptidase_S24"/>
    <property type="match status" value="1"/>
</dbReference>
<feature type="domain" description="Peptidase S24/S26A/S26B/S26C" evidence="1">
    <location>
        <begin position="38"/>
        <end position="139"/>
    </location>
</feature>
<proteinExistence type="predicted"/>
<protein>
    <recommendedName>
        <fullName evidence="1">Peptidase S24/S26A/S26B/S26C domain-containing protein</fullName>
    </recommendedName>
</protein>
<dbReference type="InterPro" id="IPR039418">
    <property type="entry name" value="LexA-like"/>
</dbReference>
<gene>
    <name evidence="2" type="ORF">GCM10017044_19740</name>
</gene>
<keyword evidence="3" id="KW-1185">Reference proteome</keyword>
<reference evidence="2" key="2">
    <citation type="submission" date="2020-09" db="EMBL/GenBank/DDBJ databases">
        <authorList>
            <person name="Sun Q."/>
            <person name="Kim S."/>
        </authorList>
    </citation>
    <scope>NUCLEOTIDE SEQUENCE</scope>
    <source>
        <strain evidence="2">KCTC 42590</strain>
    </source>
</reference>
<evidence type="ECO:0000313" key="3">
    <source>
        <dbReference type="Proteomes" id="UP000630923"/>
    </source>
</evidence>
<dbReference type="EMBL" id="BNCI01000002">
    <property type="protein sequence ID" value="GHF25017.1"/>
    <property type="molecule type" value="Genomic_DNA"/>
</dbReference>
<organism evidence="2 3">
    <name type="scientific">Kordiimonas sediminis</name>
    <dbReference type="NCBI Taxonomy" id="1735581"/>
    <lineage>
        <taxon>Bacteria</taxon>
        <taxon>Pseudomonadati</taxon>
        <taxon>Pseudomonadota</taxon>
        <taxon>Alphaproteobacteria</taxon>
        <taxon>Kordiimonadales</taxon>
        <taxon>Kordiimonadaceae</taxon>
        <taxon>Kordiimonas</taxon>
    </lineage>
</organism>
<name>A0A919E921_9PROT</name>
<reference evidence="2" key="1">
    <citation type="journal article" date="2014" name="Int. J. Syst. Evol. Microbiol.">
        <title>Complete genome sequence of Corynebacterium casei LMG S-19264T (=DSM 44701T), isolated from a smear-ripened cheese.</title>
        <authorList>
            <consortium name="US DOE Joint Genome Institute (JGI-PGF)"/>
            <person name="Walter F."/>
            <person name="Albersmeier A."/>
            <person name="Kalinowski J."/>
            <person name="Ruckert C."/>
        </authorList>
    </citation>
    <scope>NUCLEOTIDE SEQUENCE</scope>
    <source>
        <strain evidence="2">KCTC 42590</strain>
    </source>
</reference>
<comment type="caution">
    <text evidence="2">The sequence shown here is derived from an EMBL/GenBank/DDBJ whole genome shotgun (WGS) entry which is preliminary data.</text>
</comment>
<dbReference type="SUPFAM" id="SSF51306">
    <property type="entry name" value="LexA/Signal peptidase"/>
    <property type="match status" value="1"/>
</dbReference>
<accession>A0A919E921</accession>
<dbReference type="InterPro" id="IPR015927">
    <property type="entry name" value="Peptidase_S24_S26A/B/C"/>
</dbReference>
<dbReference type="Proteomes" id="UP000630923">
    <property type="component" value="Unassembled WGS sequence"/>
</dbReference>
<evidence type="ECO:0000259" key="1">
    <source>
        <dbReference type="Pfam" id="PF00717"/>
    </source>
</evidence>